<dbReference type="HOGENOM" id="CLU_2334868_0_0_1"/>
<protein>
    <submittedName>
        <fullName evidence="2">Uncharacterized protein</fullName>
    </submittedName>
</protein>
<reference evidence="3" key="2">
    <citation type="submission" date="2015-01" db="EMBL/GenBank/DDBJ databases">
        <title>Evolutionary Origins and Diversification of the Mycorrhizal Mutualists.</title>
        <authorList>
            <consortium name="DOE Joint Genome Institute"/>
            <consortium name="Mycorrhizal Genomics Consortium"/>
            <person name="Kohler A."/>
            <person name="Kuo A."/>
            <person name="Nagy L.G."/>
            <person name="Floudas D."/>
            <person name="Copeland A."/>
            <person name="Barry K.W."/>
            <person name="Cichocki N."/>
            <person name="Veneault-Fourrey C."/>
            <person name="LaButti K."/>
            <person name="Lindquist E.A."/>
            <person name="Lipzen A."/>
            <person name="Lundell T."/>
            <person name="Morin E."/>
            <person name="Murat C."/>
            <person name="Riley R."/>
            <person name="Ohm R."/>
            <person name="Sun H."/>
            <person name="Tunlid A."/>
            <person name="Henrissat B."/>
            <person name="Grigoriev I.V."/>
            <person name="Hibbett D.S."/>
            <person name="Martin F."/>
        </authorList>
    </citation>
    <scope>NUCLEOTIDE SEQUENCE [LARGE SCALE GENOMIC DNA]</scope>
    <source>
        <strain evidence="3">Foug A</strain>
    </source>
</reference>
<dbReference type="InParanoid" id="A0A0C3CV68"/>
<proteinExistence type="predicted"/>
<dbReference type="EMBL" id="KN822210">
    <property type="protein sequence ID" value="KIM52460.1"/>
    <property type="molecule type" value="Genomic_DNA"/>
</dbReference>
<evidence type="ECO:0000256" key="1">
    <source>
        <dbReference type="SAM" id="MobiDB-lite"/>
    </source>
</evidence>
<organism evidence="2 3">
    <name type="scientific">Scleroderma citrinum Foug A</name>
    <dbReference type="NCBI Taxonomy" id="1036808"/>
    <lineage>
        <taxon>Eukaryota</taxon>
        <taxon>Fungi</taxon>
        <taxon>Dikarya</taxon>
        <taxon>Basidiomycota</taxon>
        <taxon>Agaricomycotina</taxon>
        <taxon>Agaricomycetes</taxon>
        <taxon>Agaricomycetidae</taxon>
        <taxon>Boletales</taxon>
        <taxon>Sclerodermatineae</taxon>
        <taxon>Sclerodermataceae</taxon>
        <taxon>Scleroderma</taxon>
    </lineage>
</organism>
<dbReference type="AlphaFoldDB" id="A0A0C3CV68"/>
<sequence length="98" mass="10352">MLGDERLLETVVSAQVLYAALDVAGLEAGISGERNLKWIKLLELLYEAGTVGLDSSAATSGNGNGKGEEDAHVGGQTPEGKPSCLKVQLEIDWILQEL</sequence>
<keyword evidence="3" id="KW-1185">Reference proteome</keyword>
<dbReference type="STRING" id="1036808.A0A0C3CV68"/>
<gene>
    <name evidence="2" type="ORF">SCLCIDRAFT_32636</name>
</gene>
<name>A0A0C3CV68_9AGAM</name>
<dbReference type="OrthoDB" id="420884at2759"/>
<feature type="region of interest" description="Disordered" evidence="1">
    <location>
        <begin position="56"/>
        <end position="82"/>
    </location>
</feature>
<accession>A0A0C3CV68</accession>
<evidence type="ECO:0000313" key="2">
    <source>
        <dbReference type="EMBL" id="KIM52460.1"/>
    </source>
</evidence>
<reference evidence="2 3" key="1">
    <citation type="submission" date="2014-04" db="EMBL/GenBank/DDBJ databases">
        <authorList>
            <consortium name="DOE Joint Genome Institute"/>
            <person name="Kuo A."/>
            <person name="Kohler A."/>
            <person name="Nagy L.G."/>
            <person name="Floudas D."/>
            <person name="Copeland A."/>
            <person name="Barry K.W."/>
            <person name="Cichocki N."/>
            <person name="Veneault-Fourrey C."/>
            <person name="LaButti K."/>
            <person name="Lindquist E.A."/>
            <person name="Lipzen A."/>
            <person name="Lundell T."/>
            <person name="Morin E."/>
            <person name="Murat C."/>
            <person name="Sun H."/>
            <person name="Tunlid A."/>
            <person name="Henrissat B."/>
            <person name="Grigoriev I.V."/>
            <person name="Hibbett D.S."/>
            <person name="Martin F."/>
            <person name="Nordberg H.P."/>
            <person name="Cantor M.N."/>
            <person name="Hua S.X."/>
        </authorList>
    </citation>
    <scope>NUCLEOTIDE SEQUENCE [LARGE SCALE GENOMIC DNA]</scope>
    <source>
        <strain evidence="2 3">Foug A</strain>
    </source>
</reference>
<evidence type="ECO:0000313" key="3">
    <source>
        <dbReference type="Proteomes" id="UP000053989"/>
    </source>
</evidence>
<dbReference type="Proteomes" id="UP000053989">
    <property type="component" value="Unassembled WGS sequence"/>
</dbReference>